<evidence type="ECO:0000256" key="2">
    <source>
        <dbReference type="ARBA" id="ARBA00023125"/>
    </source>
</evidence>
<dbReference type="InterPro" id="IPR003313">
    <property type="entry name" value="AraC-bd"/>
</dbReference>
<evidence type="ECO:0000313" key="5">
    <source>
        <dbReference type="EMBL" id="OOQ57927.1"/>
    </source>
</evidence>
<dbReference type="SMART" id="SM00342">
    <property type="entry name" value="HTH_ARAC"/>
    <property type="match status" value="1"/>
</dbReference>
<keyword evidence="2" id="KW-0238">DNA-binding</keyword>
<dbReference type="Proteomes" id="UP000189739">
    <property type="component" value="Unassembled WGS sequence"/>
</dbReference>
<keyword evidence="3" id="KW-0804">Transcription</keyword>
<dbReference type="PANTHER" id="PTHR43280">
    <property type="entry name" value="ARAC-FAMILY TRANSCRIPTIONAL REGULATOR"/>
    <property type="match status" value="1"/>
</dbReference>
<sequence length="286" mass="33325">MHQRRGFLDRIKQSDRLAIRVNAENTMQLPDDIAKILSGPHRETHYYLVMMLEGEDNQRIDMKDYTVSPGQILFVLPNQIHWSGRHSPGSRFFNIVFDENCLALLPHTHKFLFNPLHNPLISLPHEAVVRLRSIFSNLSGLLKKQGNTETVLAYLNVLLTECNSFYFHGYHYNMIQDHRFDVYIQFQQYVERELGRVSEITLIAEKLAISVNSLYQIVKQYAGLSPKQFIINRLMLEAQRKLYNGNHSTKAIAYELGFSDPDYFARLFKKNLGKKISQFISEMTDL</sequence>
<dbReference type="STRING" id="1792845.BC343_13790"/>
<accession>A0A1S9PAT5</accession>
<proteinExistence type="predicted"/>
<dbReference type="GO" id="GO:0043565">
    <property type="term" value="F:sequence-specific DNA binding"/>
    <property type="evidence" value="ECO:0007669"/>
    <property type="project" value="InterPro"/>
</dbReference>
<dbReference type="EMBL" id="MBTF01000035">
    <property type="protein sequence ID" value="OOQ57927.1"/>
    <property type="molecule type" value="Genomic_DNA"/>
</dbReference>
<dbReference type="AlphaFoldDB" id="A0A1S9PAT5"/>
<protein>
    <recommendedName>
        <fullName evidence="4">HTH araC/xylS-type domain-containing protein</fullName>
    </recommendedName>
</protein>
<dbReference type="SUPFAM" id="SSF46689">
    <property type="entry name" value="Homeodomain-like"/>
    <property type="match status" value="1"/>
</dbReference>
<comment type="caution">
    <text evidence="5">The sequence shown here is derived from an EMBL/GenBank/DDBJ whole genome shotgun (WGS) entry which is preliminary data.</text>
</comment>
<dbReference type="GO" id="GO:0003700">
    <property type="term" value="F:DNA-binding transcription factor activity"/>
    <property type="evidence" value="ECO:0007669"/>
    <property type="project" value="InterPro"/>
</dbReference>
<feature type="domain" description="HTH araC/xylS-type" evidence="4">
    <location>
        <begin position="184"/>
        <end position="282"/>
    </location>
</feature>
<evidence type="ECO:0000313" key="6">
    <source>
        <dbReference type="Proteomes" id="UP000189739"/>
    </source>
</evidence>
<dbReference type="SUPFAM" id="SSF51215">
    <property type="entry name" value="Regulatory protein AraC"/>
    <property type="match status" value="1"/>
</dbReference>
<dbReference type="InterPro" id="IPR037923">
    <property type="entry name" value="HTH-like"/>
</dbReference>
<evidence type="ECO:0000259" key="4">
    <source>
        <dbReference type="PROSITE" id="PS01124"/>
    </source>
</evidence>
<dbReference type="PANTHER" id="PTHR43280:SF32">
    <property type="entry name" value="TRANSCRIPTIONAL REGULATORY PROTEIN"/>
    <property type="match status" value="1"/>
</dbReference>
<gene>
    <name evidence="5" type="ORF">BC343_13790</name>
</gene>
<dbReference type="PROSITE" id="PS01124">
    <property type="entry name" value="HTH_ARAC_FAMILY_2"/>
    <property type="match status" value="1"/>
</dbReference>
<reference evidence="5 6" key="1">
    <citation type="submission" date="2016-07" db="EMBL/GenBank/DDBJ databases">
        <title>Genomic analysis of zinc-resistant bacterium Mucilaginibacter pedocola TBZ30.</title>
        <authorList>
            <person name="Huang J."/>
            <person name="Tang J."/>
        </authorList>
    </citation>
    <scope>NUCLEOTIDE SEQUENCE [LARGE SCALE GENOMIC DNA]</scope>
    <source>
        <strain evidence="5 6">TBZ30</strain>
    </source>
</reference>
<name>A0A1S9PAT5_9SPHI</name>
<keyword evidence="1" id="KW-0805">Transcription regulation</keyword>
<organism evidence="5 6">
    <name type="scientific">Mucilaginibacter pedocola</name>
    <dbReference type="NCBI Taxonomy" id="1792845"/>
    <lineage>
        <taxon>Bacteria</taxon>
        <taxon>Pseudomonadati</taxon>
        <taxon>Bacteroidota</taxon>
        <taxon>Sphingobacteriia</taxon>
        <taxon>Sphingobacteriales</taxon>
        <taxon>Sphingobacteriaceae</taxon>
        <taxon>Mucilaginibacter</taxon>
    </lineage>
</organism>
<evidence type="ECO:0000256" key="3">
    <source>
        <dbReference type="ARBA" id="ARBA00023163"/>
    </source>
</evidence>
<keyword evidence="6" id="KW-1185">Reference proteome</keyword>
<dbReference type="InterPro" id="IPR009057">
    <property type="entry name" value="Homeodomain-like_sf"/>
</dbReference>
<dbReference type="InterPro" id="IPR018060">
    <property type="entry name" value="HTH_AraC"/>
</dbReference>
<dbReference type="Pfam" id="PF02311">
    <property type="entry name" value="AraC_binding"/>
    <property type="match status" value="1"/>
</dbReference>
<dbReference type="Gene3D" id="1.10.10.60">
    <property type="entry name" value="Homeodomain-like"/>
    <property type="match status" value="1"/>
</dbReference>
<evidence type="ECO:0000256" key="1">
    <source>
        <dbReference type="ARBA" id="ARBA00023015"/>
    </source>
</evidence>
<dbReference type="Pfam" id="PF12833">
    <property type="entry name" value="HTH_18"/>
    <property type="match status" value="1"/>
</dbReference>